<sequence length="46" mass="5309">MVIDLIEPPTVKKSVNHVYCISVLFNMFGLSQKELMCFSLREFIST</sequence>
<organism evidence="1 2">
    <name type="scientific">Haloarcula hispanica</name>
    <dbReference type="NCBI Taxonomy" id="51589"/>
    <lineage>
        <taxon>Archaea</taxon>
        <taxon>Methanobacteriati</taxon>
        <taxon>Methanobacteriota</taxon>
        <taxon>Stenosarchaea group</taxon>
        <taxon>Halobacteria</taxon>
        <taxon>Halobacteriales</taxon>
        <taxon>Haloarculaceae</taxon>
        <taxon>Haloarcula</taxon>
    </lineage>
</organism>
<name>A0A5J5LD23_HALHI</name>
<comment type="caution">
    <text evidence="1">The sequence shown here is derived from an EMBL/GenBank/DDBJ whole genome shotgun (WGS) entry which is preliminary data.</text>
</comment>
<reference evidence="1 2" key="1">
    <citation type="submission" date="2018-11" db="EMBL/GenBank/DDBJ databases">
        <title>Genomic analysis of Haloarcula hispanica CBA1121.</title>
        <authorList>
            <person name="Kim Y.B."/>
            <person name="Roh S.W."/>
        </authorList>
    </citation>
    <scope>NUCLEOTIDE SEQUENCE [LARGE SCALE GENOMIC DNA]</scope>
    <source>
        <strain evidence="1 2">CBA1121</strain>
    </source>
</reference>
<evidence type="ECO:0000313" key="1">
    <source>
        <dbReference type="EMBL" id="KAA9404648.1"/>
    </source>
</evidence>
<keyword evidence="1" id="KW-0067">ATP-binding</keyword>
<accession>A0A5J5LD23</accession>
<dbReference type="AlphaFoldDB" id="A0A5J5LD23"/>
<gene>
    <name evidence="1" type="ORF">EGO51_18195</name>
</gene>
<dbReference type="Proteomes" id="UP000326244">
    <property type="component" value="Unassembled WGS sequence"/>
</dbReference>
<protein>
    <submittedName>
        <fullName evidence="1">Nitrate ABC transporter ATP-binding protein</fullName>
    </submittedName>
</protein>
<evidence type="ECO:0000313" key="2">
    <source>
        <dbReference type="Proteomes" id="UP000326244"/>
    </source>
</evidence>
<keyword evidence="1" id="KW-0547">Nucleotide-binding</keyword>
<dbReference type="GO" id="GO:0005524">
    <property type="term" value="F:ATP binding"/>
    <property type="evidence" value="ECO:0007669"/>
    <property type="project" value="UniProtKB-KW"/>
</dbReference>
<dbReference type="EMBL" id="RQWK01000003">
    <property type="protein sequence ID" value="KAA9404648.1"/>
    <property type="molecule type" value="Genomic_DNA"/>
</dbReference>
<proteinExistence type="predicted"/>